<comment type="caution">
    <text evidence="3">The sequence shown here is derived from an EMBL/GenBank/DDBJ whole genome shotgun (WGS) entry which is preliminary data.</text>
</comment>
<dbReference type="EMBL" id="CAJPDR010000152">
    <property type="protein sequence ID" value="CAF9922177.1"/>
    <property type="molecule type" value="Genomic_DNA"/>
</dbReference>
<dbReference type="AlphaFoldDB" id="A0A8H3IBP7"/>
<feature type="region of interest" description="Disordered" evidence="1">
    <location>
        <begin position="23"/>
        <end position="60"/>
    </location>
</feature>
<gene>
    <name evidence="3" type="ORF">ALECFALPRED_002042</name>
</gene>
<keyword evidence="4" id="KW-1185">Reference proteome</keyword>
<feature type="compositionally biased region" description="Basic and acidic residues" evidence="1">
    <location>
        <begin position="530"/>
        <end position="558"/>
    </location>
</feature>
<accession>A0A8H3IBP7</accession>
<dbReference type="PANTHER" id="PTHR42085:SF8">
    <property type="entry name" value="F-BOX DOMAIN-CONTAINING PROTEIN"/>
    <property type="match status" value="1"/>
</dbReference>
<dbReference type="Proteomes" id="UP000664203">
    <property type="component" value="Unassembled WGS sequence"/>
</dbReference>
<name>A0A8H3IBP7_9LECA</name>
<proteinExistence type="predicted"/>
<protein>
    <recommendedName>
        <fullName evidence="2">DUF7730 domain-containing protein</fullName>
    </recommendedName>
</protein>
<evidence type="ECO:0000256" key="1">
    <source>
        <dbReference type="SAM" id="MobiDB-lite"/>
    </source>
</evidence>
<feature type="region of interest" description="Disordered" evidence="1">
    <location>
        <begin position="520"/>
        <end position="577"/>
    </location>
</feature>
<organism evidence="3 4">
    <name type="scientific">Alectoria fallacina</name>
    <dbReference type="NCBI Taxonomy" id="1903189"/>
    <lineage>
        <taxon>Eukaryota</taxon>
        <taxon>Fungi</taxon>
        <taxon>Dikarya</taxon>
        <taxon>Ascomycota</taxon>
        <taxon>Pezizomycotina</taxon>
        <taxon>Lecanoromycetes</taxon>
        <taxon>OSLEUM clade</taxon>
        <taxon>Lecanoromycetidae</taxon>
        <taxon>Lecanorales</taxon>
        <taxon>Lecanorineae</taxon>
        <taxon>Parmeliaceae</taxon>
        <taxon>Alectoria</taxon>
    </lineage>
</organism>
<dbReference type="OrthoDB" id="5413827at2759"/>
<evidence type="ECO:0000313" key="3">
    <source>
        <dbReference type="EMBL" id="CAF9922177.1"/>
    </source>
</evidence>
<evidence type="ECO:0000259" key="2">
    <source>
        <dbReference type="Pfam" id="PF24864"/>
    </source>
</evidence>
<feature type="domain" description="DUF7730" evidence="2">
    <location>
        <begin position="140"/>
        <end position="268"/>
    </location>
</feature>
<dbReference type="InterPro" id="IPR038883">
    <property type="entry name" value="AN11006-like"/>
</dbReference>
<reference evidence="3" key="1">
    <citation type="submission" date="2021-03" db="EMBL/GenBank/DDBJ databases">
        <authorList>
            <person name="Tagirdzhanova G."/>
        </authorList>
    </citation>
    <scope>NUCLEOTIDE SEQUENCE</scope>
</reference>
<sequence>MEDHDTVPTTTSLEHVLHDVQGLDTGPTINQAHSSPPPSTHFPIAGRSPLAIQDGNSPAPHDTFAVTESSSVVKQTEILHLPDVAFAEIGPQINKAGQLSDVVATDISQEINEAGSSSENTVAVAEDSSPANEPVEIFRFTDLAPEVRNRIYRFVLGPPQDPSICLTQILDNCPLRAQSGGFEFDNTFRTKSVVPNPKHKDPDWGVTHQVKPDDLSILLVSKQIYVEAFHVFYTTNCFSFTDTGLLYRFLKNVGYTRRQHLTMVYFLWRGPDAKEAFRLLKTCRRLAIVQFTVPCSHPPGYEALKEVRVEKAKARALVHFAAAQNPPLNIHDHTSCFGDYLCHCLCRRSYEPASNIRELENAMMRPRREQDLPDTEEKFDLFKSKRERFKKSEEQDLLEKKASFFDFIGRIEQQGKELKYLGRRNKAMEAALNQTLKGSDVDDYFRDFAEKLAANNRLIKRKERWHEKRRHEKEMKELGERLRREADEAKELAIESRREARELKWKIARETRELAKKMAREARELKRRTAREAKEHEKMIARESRAQKKADRESEKRDKKTTKGMKELENKMVGASI</sequence>
<dbReference type="Pfam" id="PF24864">
    <property type="entry name" value="DUF7730"/>
    <property type="match status" value="1"/>
</dbReference>
<dbReference type="PANTHER" id="PTHR42085">
    <property type="entry name" value="F-BOX DOMAIN-CONTAINING PROTEIN"/>
    <property type="match status" value="1"/>
</dbReference>
<evidence type="ECO:0000313" key="4">
    <source>
        <dbReference type="Proteomes" id="UP000664203"/>
    </source>
</evidence>
<dbReference type="InterPro" id="IPR056632">
    <property type="entry name" value="DUF7730"/>
</dbReference>